<dbReference type="AlphaFoldDB" id="D1AGY8"/>
<dbReference type="Proteomes" id="UP000000845">
    <property type="component" value="Chromosome"/>
</dbReference>
<accession>D1AGY8</accession>
<protein>
    <submittedName>
        <fullName evidence="1">Transposase IS3/IS911 family protein</fullName>
    </submittedName>
</protein>
<keyword evidence="2" id="KW-1185">Reference proteome</keyword>
<dbReference type="InterPro" id="IPR009057">
    <property type="entry name" value="Homeodomain-like_sf"/>
</dbReference>
<dbReference type="GO" id="GO:0004803">
    <property type="term" value="F:transposase activity"/>
    <property type="evidence" value="ECO:0007669"/>
    <property type="project" value="InterPro"/>
</dbReference>
<dbReference type="HOGENOM" id="CLU_2510806_0_0_0"/>
<reference evidence="1 2" key="2">
    <citation type="journal article" date="2010" name="Stand. Genomic Sci.">
        <title>Complete genome sequence of Sebaldella termitidis type strain (NCTC 11300).</title>
        <authorList>
            <person name="Harmon-Smith M."/>
            <person name="Celia L."/>
            <person name="Chertkov O."/>
            <person name="Lapidus A."/>
            <person name="Copeland A."/>
            <person name="Glavina Del Rio T."/>
            <person name="Nolan M."/>
            <person name="Lucas S."/>
            <person name="Tice H."/>
            <person name="Cheng J.F."/>
            <person name="Han C."/>
            <person name="Detter J.C."/>
            <person name="Bruce D."/>
            <person name="Goodwin L."/>
            <person name="Pitluck S."/>
            <person name="Pati A."/>
            <person name="Liolios K."/>
            <person name="Ivanova N."/>
            <person name="Mavromatis K."/>
            <person name="Mikhailova N."/>
            <person name="Chen A."/>
            <person name="Palaniappan K."/>
            <person name="Land M."/>
            <person name="Hauser L."/>
            <person name="Chang Y.J."/>
            <person name="Jeffries C.D."/>
            <person name="Brettin T."/>
            <person name="Goker M."/>
            <person name="Beck B."/>
            <person name="Bristow J."/>
            <person name="Eisen J.A."/>
            <person name="Markowitz V."/>
            <person name="Hugenholtz P."/>
            <person name="Kyrpides N.C."/>
            <person name="Klenk H.P."/>
            <person name="Chen F."/>
        </authorList>
    </citation>
    <scope>NUCLEOTIDE SEQUENCE [LARGE SCALE GENOMIC DNA]</scope>
    <source>
        <strain evidence="2">ATCC 33386 / NCTC 11300</strain>
    </source>
</reference>
<dbReference type="InterPro" id="IPR002514">
    <property type="entry name" value="Transposase_8"/>
</dbReference>
<dbReference type="Pfam" id="PF01527">
    <property type="entry name" value="HTH_Tnp_1"/>
    <property type="match status" value="1"/>
</dbReference>
<gene>
    <name evidence="1" type="ordered locus">Sterm_4026</name>
</gene>
<evidence type="ECO:0000313" key="1">
    <source>
        <dbReference type="EMBL" id="ACZ10858.1"/>
    </source>
</evidence>
<reference evidence="2" key="1">
    <citation type="submission" date="2009-09" db="EMBL/GenBank/DDBJ databases">
        <title>The complete chromosome of Sebaldella termitidis ATCC 33386.</title>
        <authorList>
            <consortium name="US DOE Joint Genome Institute (JGI-PGF)"/>
            <person name="Lucas S."/>
            <person name="Copeland A."/>
            <person name="Lapidus A."/>
            <person name="Glavina del Rio T."/>
            <person name="Dalin E."/>
            <person name="Tice H."/>
            <person name="Bruce D."/>
            <person name="Goodwin L."/>
            <person name="Pitluck S."/>
            <person name="Kyrpides N."/>
            <person name="Mavromatis K."/>
            <person name="Ivanova N."/>
            <person name="Mikhailova N."/>
            <person name="Sims D."/>
            <person name="Meincke L."/>
            <person name="Brettin T."/>
            <person name="Detter J.C."/>
            <person name="Han C."/>
            <person name="Larimer F."/>
            <person name="Land M."/>
            <person name="Hauser L."/>
            <person name="Markowitz V."/>
            <person name="Cheng J.F."/>
            <person name="Hugenholtz P."/>
            <person name="Woyke T."/>
            <person name="Wu D."/>
            <person name="Eisen J.A."/>
        </authorList>
    </citation>
    <scope>NUCLEOTIDE SEQUENCE [LARGE SCALE GENOMIC DNA]</scope>
    <source>
        <strain evidence="2">ATCC 33386 / NCTC 11300</strain>
    </source>
</reference>
<dbReference type="GO" id="GO:0006313">
    <property type="term" value="P:DNA transposition"/>
    <property type="evidence" value="ECO:0007669"/>
    <property type="project" value="InterPro"/>
</dbReference>
<proteinExistence type="predicted"/>
<sequence length="85" mass="10636">MEKNLGKRYTEEFKKMIVELYTQGKTKKYLSQEYRVSSNTIREWLKREKKEIKEKNKDKTSYLEIVKLKKLLEEKDREYRRNWVI</sequence>
<dbReference type="GO" id="GO:0003677">
    <property type="term" value="F:DNA binding"/>
    <property type="evidence" value="ECO:0007669"/>
    <property type="project" value="InterPro"/>
</dbReference>
<dbReference type="Gene3D" id="1.10.10.60">
    <property type="entry name" value="Homeodomain-like"/>
    <property type="match status" value="1"/>
</dbReference>
<evidence type="ECO:0000313" key="2">
    <source>
        <dbReference type="Proteomes" id="UP000000845"/>
    </source>
</evidence>
<dbReference type="KEGG" id="str:Sterm_4026"/>
<dbReference type="EMBL" id="CP001739">
    <property type="protein sequence ID" value="ACZ10858.1"/>
    <property type="molecule type" value="Genomic_DNA"/>
</dbReference>
<organism evidence="1 2">
    <name type="scientific">Sebaldella termitidis (strain ATCC 33386 / NCTC 11300)</name>
    <dbReference type="NCBI Taxonomy" id="526218"/>
    <lineage>
        <taxon>Bacteria</taxon>
        <taxon>Fusobacteriati</taxon>
        <taxon>Fusobacteriota</taxon>
        <taxon>Fusobacteriia</taxon>
        <taxon>Fusobacteriales</taxon>
        <taxon>Leptotrichiaceae</taxon>
        <taxon>Sebaldella</taxon>
    </lineage>
</organism>
<dbReference type="SUPFAM" id="SSF46689">
    <property type="entry name" value="Homeodomain-like"/>
    <property type="match status" value="1"/>
</dbReference>
<dbReference type="RefSeq" id="WP_012863433.1">
    <property type="nucleotide sequence ID" value="NC_013517.1"/>
</dbReference>
<name>D1AGY8_SEBTE</name>
<dbReference type="STRING" id="526218.Sterm_4026"/>